<dbReference type="Pfam" id="PF00583">
    <property type="entry name" value="Acetyltransf_1"/>
    <property type="match status" value="2"/>
</dbReference>
<feature type="domain" description="N-acetyltransferase" evidence="3">
    <location>
        <begin position="162"/>
        <end position="320"/>
    </location>
</feature>
<dbReference type="Gene3D" id="3.40.630.30">
    <property type="match status" value="1"/>
</dbReference>
<dbReference type="InterPro" id="IPR050832">
    <property type="entry name" value="Bact_Acetyltransf"/>
</dbReference>
<dbReference type="EMBL" id="VXPY01000076">
    <property type="protein sequence ID" value="MYD90743.1"/>
    <property type="molecule type" value="Genomic_DNA"/>
</dbReference>
<evidence type="ECO:0000313" key="4">
    <source>
        <dbReference type="EMBL" id="MYD90743.1"/>
    </source>
</evidence>
<feature type="domain" description="N-acetyltransferase" evidence="3">
    <location>
        <begin position="1"/>
        <end position="157"/>
    </location>
</feature>
<dbReference type="PANTHER" id="PTHR43877:SF6">
    <property type="entry name" value="GCN5-RELATED N-ACETYLTRANSFERASE"/>
    <property type="match status" value="1"/>
</dbReference>
<evidence type="ECO:0000256" key="1">
    <source>
        <dbReference type="ARBA" id="ARBA00022679"/>
    </source>
</evidence>
<dbReference type="CDD" id="cd04301">
    <property type="entry name" value="NAT_SF"/>
    <property type="match status" value="2"/>
</dbReference>
<dbReference type="PROSITE" id="PS51186">
    <property type="entry name" value="GNAT"/>
    <property type="match status" value="2"/>
</dbReference>
<dbReference type="PANTHER" id="PTHR43877">
    <property type="entry name" value="AMINOALKYLPHOSPHONATE N-ACETYLTRANSFERASE-RELATED-RELATED"/>
    <property type="match status" value="1"/>
</dbReference>
<sequence>MLIRDFGFNDSDYQALRILMERIYPQEPTSVEFQRFEDESRPNVWWRKRVAEVEGQFVALGTVGEPFWSLQEGKIYLSIEVDPDHLNRGIGTRLFADLEALAHARGPVRRLIADTREDKTEAGNFLKERGFEVVIREPISELDLPTFDETPFVQKIEQAEAHGIRLASLADLAREYSDWQKRFWQLETDIFRDVPTPDPSSPPTLETFIHQHVGNPGFSPDATHVAVSGEEWVGISELFIDPNHPDVGGTGLTGVARSWRRKGLATALKLKVLRRAKAKGVRRVTTDNEENNPMFQINLMLGFKVKPAWLGWQLTMVDDG</sequence>
<proteinExistence type="predicted"/>
<comment type="caution">
    <text evidence="4">The sequence shown here is derived from an EMBL/GenBank/DDBJ whole genome shotgun (WGS) entry which is preliminary data.</text>
</comment>
<organism evidence="4">
    <name type="scientific">Caldilineaceae bacterium SB0662_bin_9</name>
    <dbReference type="NCBI Taxonomy" id="2605258"/>
    <lineage>
        <taxon>Bacteria</taxon>
        <taxon>Bacillati</taxon>
        <taxon>Chloroflexota</taxon>
        <taxon>Caldilineae</taxon>
        <taxon>Caldilineales</taxon>
        <taxon>Caldilineaceae</taxon>
    </lineage>
</organism>
<name>A0A6B1DVP0_9CHLR</name>
<dbReference type="InterPro" id="IPR000182">
    <property type="entry name" value="GNAT_dom"/>
</dbReference>
<protein>
    <submittedName>
        <fullName evidence="4">GNAT family N-acetyltransferase</fullName>
    </submittedName>
</protein>
<reference evidence="4" key="1">
    <citation type="submission" date="2019-09" db="EMBL/GenBank/DDBJ databases">
        <title>Characterisation of the sponge microbiome using genome-centric metagenomics.</title>
        <authorList>
            <person name="Engelberts J.P."/>
            <person name="Robbins S.J."/>
            <person name="De Goeij J.M."/>
            <person name="Aranda M."/>
            <person name="Bell S.C."/>
            <person name="Webster N.S."/>
        </authorList>
    </citation>
    <scope>NUCLEOTIDE SEQUENCE</scope>
    <source>
        <strain evidence="4">SB0662_bin_9</strain>
    </source>
</reference>
<dbReference type="InterPro" id="IPR016181">
    <property type="entry name" value="Acyl_CoA_acyltransferase"/>
</dbReference>
<accession>A0A6B1DVP0</accession>
<gene>
    <name evidence="4" type="ORF">F4Y08_10480</name>
</gene>
<keyword evidence="1 4" id="KW-0808">Transferase</keyword>
<dbReference type="SUPFAM" id="SSF55729">
    <property type="entry name" value="Acyl-CoA N-acyltransferases (Nat)"/>
    <property type="match status" value="2"/>
</dbReference>
<dbReference type="GO" id="GO:0016747">
    <property type="term" value="F:acyltransferase activity, transferring groups other than amino-acyl groups"/>
    <property type="evidence" value="ECO:0007669"/>
    <property type="project" value="InterPro"/>
</dbReference>
<evidence type="ECO:0000256" key="2">
    <source>
        <dbReference type="ARBA" id="ARBA00023315"/>
    </source>
</evidence>
<keyword evidence="2" id="KW-0012">Acyltransferase</keyword>
<dbReference type="AlphaFoldDB" id="A0A6B1DVP0"/>
<evidence type="ECO:0000259" key="3">
    <source>
        <dbReference type="PROSITE" id="PS51186"/>
    </source>
</evidence>